<dbReference type="InterPro" id="IPR029063">
    <property type="entry name" value="SAM-dependent_MTases_sf"/>
</dbReference>
<feature type="active site" evidence="7">
    <location>
        <position position="402"/>
    </location>
</feature>
<dbReference type="GO" id="GO:0051539">
    <property type="term" value="F:4 iron, 4 sulfur cluster binding"/>
    <property type="evidence" value="ECO:0007669"/>
    <property type="project" value="UniProtKB-KW"/>
</dbReference>
<evidence type="ECO:0000256" key="1">
    <source>
        <dbReference type="ARBA" id="ARBA00022485"/>
    </source>
</evidence>
<keyword evidence="5" id="KW-0411">Iron-sulfur</keyword>
<keyword evidence="3 6" id="KW-0808">Transferase</keyword>
<evidence type="ECO:0000256" key="4">
    <source>
        <dbReference type="ARBA" id="ARBA00022691"/>
    </source>
</evidence>
<dbReference type="Pfam" id="PF05958">
    <property type="entry name" value="tRNA_U5-meth_tr"/>
    <property type="match status" value="1"/>
</dbReference>
<dbReference type="NCBIfam" id="TIGR00479">
    <property type="entry name" value="rumA"/>
    <property type="match status" value="1"/>
</dbReference>
<dbReference type="STRING" id="1656094.BFC18_05230"/>
<keyword evidence="1" id="KW-0408">Iron</keyword>
<dbReference type="InterPro" id="IPR002792">
    <property type="entry name" value="TRAM_dom"/>
</dbReference>
<dbReference type="InterPro" id="IPR012340">
    <property type="entry name" value="NA-bd_OB-fold"/>
</dbReference>
<keyword evidence="10" id="KW-1185">Reference proteome</keyword>
<dbReference type="CDD" id="cd02440">
    <property type="entry name" value="AdoMet_MTases"/>
    <property type="match status" value="1"/>
</dbReference>
<keyword evidence="4 6" id="KW-0949">S-adenosyl-L-methionine</keyword>
<dbReference type="PROSITE" id="PS01230">
    <property type="entry name" value="TRMA_1"/>
    <property type="match status" value="1"/>
</dbReference>
<reference evidence="9 10" key="1">
    <citation type="submission" date="2016-08" db="EMBL/GenBank/DDBJ databases">
        <authorList>
            <person name="Seilhamer J.J."/>
        </authorList>
    </citation>
    <scope>NUCLEOTIDE SEQUENCE [LARGE SCALE GENOMIC DNA]</scope>
    <source>
        <strain evidence="9 10">KCTC 42603</strain>
    </source>
</reference>
<evidence type="ECO:0000259" key="8">
    <source>
        <dbReference type="PROSITE" id="PS50926"/>
    </source>
</evidence>
<dbReference type="Gene3D" id="2.40.50.140">
    <property type="entry name" value="Nucleic acid-binding proteins"/>
    <property type="match status" value="1"/>
</dbReference>
<feature type="binding site" evidence="6">
    <location>
        <position position="376"/>
    </location>
    <ligand>
        <name>S-adenosyl-L-methionine</name>
        <dbReference type="ChEBI" id="CHEBI:59789"/>
    </ligand>
</feature>
<feature type="binding site" evidence="6">
    <location>
        <position position="278"/>
    </location>
    <ligand>
        <name>S-adenosyl-L-methionine</name>
        <dbReference type="ChEBI" id="CHEBI:59789"/>
    </ligand>
</feature>
<accession>A0A1E7ZF04</accession>
<dbReference type="Proteomes" id="UP000175691">
    <property type="component" value="Unassembled WGS sequence"/>
</dbReference>
<dbReference type="Pfam" id="PF01938">
    <property type="entry name" value="TRAM"/>
    <property type="match status" value="1"/>
</dbReference>
<comment type="similarity">
    <text evidence="6">Belongs to the class I-like SAM-binding methyltransferase superfamily. RNA M5U methyltransferase family.</text>
</comment>
<dbReference type="SUPFAM" id="SSF50249">
    <property type="entry name" value="Nucleic acid-binding proteins"/>
    <property type="match status" value="1"/>
</dbReference>
<dbReference type="EMBL" id="MDHN01000008">
    <property type="protein sequence ID" value="OFC72105.1"/>
    <property type="molecule type" value="Genomic_DNA"/>
</dbReference>
<comment type="caution">
    <text evidence="9">The sequence shown here is derived from an EMBL/GenBank/DDBJ whole genome shotgun (WGS) entry which is preliminary data.</text>
</comment>
<gene>
    <name evidence="9" type="ORF">BFC18_05230</name>
</gene>
<protein>
    <recommendedName>
        <fullName evidence="8">TRAM domain-containing protein</fullName>
    </recommendedName>
</protein>
<evidence type="ECO:0000256" key="3">
    <source>
        <dbReference type="ARBA" id="ARBA00022679"/>
    </source>
</evidence>
<feature type="domain" description="TRAM" evidence="8">
    <location>
        <begin position="11"/>
        <end position="74"/>
    </location>
</feature>
<name>A0A1E7ZF04_9ALTE</name>
<dbReference type="PROSITE" id="PS50926">
    <property type="entry name" value="TRAM"/>
    <property type="match status" value="1"/>
</dbReference>
<evidence type="ECO:0000256" key="2">
    <source>
        <dbReference type="ARBA" id="ARBA00022603"/>
    </source>
</evidence>
<dbReference type="Gene3D" id="2.40.50.1070">
    <property type="match status" value="1"/>
</dbReference>
<evidence type="ECO:0000313" key="9">
    <source>
        <dbReference type="EMBL" id="OFC72105.1"/>
    </source>
</evidence>
<feature type="binding site" evidence="6">
    <location>
        <position position="328"/>
    </location>
    <ligand>
        <name>S-adenosyl-L-methionine</name>
        <dbReference type="ChEBI" id="CHEBI:59789"/>
    </ligand>
</feature>
<evidence type="ECO:0000256" key="7">
    <source>
        <dbReference type="PROSITE-ProRule" id="PRU10015"/>
    </source>
</evidence>
<feature type="binding site" evidence="6">
    <location>
        <position position="307"/>
    </location>
    <ligand>
        <name>S-adenosyl-L-methionine</name>
        <dbReference type="ChEBI" id="CHEBI:59789"/>
    </ligand>
</feature>
<dbReference type="InterPro" id="IPR010280">
    <property type="entry name" value="U5_MeTrfase_fam"/>
</dbReference>
<keyword evidence="2 6" id="KW-0489">Methyltransferase</keyword>
<keyword evidence="1" id="KW-0004">4Fe-4S</keyword>
<evidence type="ECO:0000313" key="10">
    <source>
        <dbReference type="Proteomes" id="UP000175691"/>
    </source>
</evidence>
<dbReference type="GO" id="GO:0070475">
    <property type="term" value="P:rRNA base methylation"/>
    <property type="evidence" value="ECO:0007669"/>
    <property type="project" value="TreeGrafter"/>
</dbReference>
<dbReference type="PANTHER" id="PTHR11061:SF49">
    <property type="entry name" value="23S RRNA (URACIL(1939)-C(5))-METHYLTRANSFERASE RLMD"/>
    <property type="match status" value="1"/>
</dbReference>
<dbReference type="AlphaFoldDB" id="A0A1E7ZF04"/>
<proteinExistence type="inferred from homology"/>
<dbReference type="GO" id="GO:0070041">
    <property type="term" value="F:rRNA (uridine-C5-)-methyltransferase activity"/>
    <property type="evidence" value="ECO:0007669"/>
    <property type="project" value="TreeGrafter"/>
</dbReference>
<feature type="active site" description="Nucleophile" evidence="6">
    <location>
        <position position="402"/>
    </location>
</feature>
<dbReference type="Gene3D" id="3.40.50.150">
    <property type="entry name" value="Vaccinia Virus protein VP39"/>
    <property type="match status" value="1"/>
</dbReference>
<evidence type="ECO:0000256" key="6">
    <source>
        <dbReference type="PROSITE-ProRule" id="PRU01024"/>
    </source>
</evidence>
<dbReference type="InterPro" id="IPR030390">
    <property type="entry name" value="MeTrfase_TrmA_AS"/>
</dbReference>
<evidence type="ECO:0000256" key="5">
    <source>
        <dbReference type="ARBA" id="ARBA00023014"/>
    </source>
</evidence>
<keyword evidence="1" id="KW-0479">Metal-binding</keyword>
<dbReference type="PROSITE" id="PS51687">
    <property type="entry name" value="SAM_MT_RNA_M5U"/>
    <property type="match status" value="1"/>
</dbReference>
<dbReference type="PANTHER" id="PTHR11061">
    <property type="entry name" value="RNA M5U METHYLTRANSFERASE"/>
    <property type="match status" value="1"/>
</dbReference>
<dbReference type="SUPFAM" id="SSF53335">
    <property type="entry name" value="S-adenosyl-L-methionine-dependent methyltransferases"/>
    <property type="match status" value="1"/>
</dbReference>
<dbReference type="RefSeq" id="WP_070123887.1">
    <property type="nucleotide sequence ID" value="NZ_MDHN01000008.1"/>
</dbReference>
<sequence>MVSIYKPAKKPKKQPSAKTVTIESMDMNGQGFCGQDSSKQGSPVLFVDGALPGETVEVAITQSQKRFSRGRVRKVLQASAERRAPFCPLINTCGGCQLQHVDADAALNMRQQAMDSYWQKQLNVADIPWQPAITGERRGYRRKARLAVDARNDDKFIMGFRQEQGKNIVNVDHCPVLRDDLSALITPLKSVFAGLPGRRHIGHVTLTGGDNVNAVSVRMVKPANSAFKNALTAFAEQNQINVSIDGPDQHQRLYEVAPLVCHTEDDLVLTPSDDDFIQVNGDVNRKMVAQAMQWLNPQAGERIADWFSGLGNFSLSLATRGAQVQAVEGVAEMVQRARENASKQGVNNIDWLHLDLSDEKAVQTALAAGFDKVLIDPSREGAYAVCEALSQSGIKSILYVSCNPSTLTRDVQCLLSAGYAIEQVGLIEMFPYTRHLEVMMLLTDNQ</sequence>
<organism evidence="9 10">
    <name type="scientific">Alteromonas confluentis</name>
    <dbReference type="NCBI Taxonomy" id="1656094"/>
    <lineage>
        <taxon>Bacteria</taxon>
        <taxon>Pseudomonadati</taxon>
        <taxon>Pseudomonadota</taxon>
        <taxon>Gammaproteobacteria</taxon>
        <taxon>Alteromonadales</taxon>
        <taxon>Alteromonadaceae</taxon>
        <taxon>Alteromonas/Salinimonas group</taxon>
        <taxon>Alteromonas</taxon>
    </lineage>
</organism>